<dbReference type="STRING" id="1678840.ATC1_11152"/>
<dbReference type="PANTHER" id="PTHR20982">
    <property type="entry name" value="RIBOSOME RECYCLING FACTOR"/>
    <property type="match status" value="1"/>
</dbReference>
<proteinExistence type="inferred from homology"/>
<dbReference type="GO" id="GO:0006415">
    <property type="term" value="P:translational termination"/>
    <property type="evidence" value="ECO:0007669"/>
    <property type="project" value="UniProtKB-UniRule"/>
</dbReference>
<dbReference type="PANTHER" id="PTHR20982:SF3">
    <property type="entry name" value="MITOCHONDRIAL RIBOSOME RECYCLING FACTOR PSEUDO 1"/>
    <property type="match status" value="1"/>
</dbReference>
<dbReference type="FunFam" id="1.10.132.20:FF:000001">
    <property type="entry name" value="Ribosome-recycling factor"/>
    <property type="match status" value="1"/>
</dbReference>
<comment type="subcellular location">
    <subcellularLocation>
        <location evidence="1 5">Cytoplasm</location>
    </subcellularLocation>
</comment>
<dbReference type="GO" id="GO:0043023">
    <property type="term" value="F:ribosomal large subunit binding"/>
    <property type="evidence" value="ECO:0007669"/>
    <property type="project" value="TreeGrafter"/>
</dbReference>
<dbReference type="OrthoDB" id="9804006at2"/>
<keyword evidence="4 5" id="KW-0648">Protein biosynthesis</keyword>
<dbReference type="Gene3D" id="3.30.1360.40">
    <property type="match status" value="1"/>
</dbReference>
<dbReference type="FunFam" id="3.30.1360.40:FF:000001">
    <property type="entry name" value="Ribosome-recycling factor"/>
    <property type="match status" value="1"/>
</dbReference>
<name>A0A0K8PAQ8_9CHLR</name>
<evidence type="ECO:0000313" key="7">
    <source>
        <dbReference type="EMBL" id="GAP39230.1"/>
    </source>
</evidence>
<dbReference type="CDD" id="cd00520">
    <property type="entry name" value="RRF"/>
    <property type="match status" value="1"/>
</dbReference>
<dbReference type="SUPFAM" id="SSF55194">
    <property type="entry name" value="Ribosome recycling factor, RRF"/>
    <property type="match status" value="1"/>
</dbReference>
<comment type="function">
    <text evidence="5">Responsible for the release of ribosomes from messenger RNA at the termination of protein biosynthesis. May increase the efficiency of translation by recycling ribosomes from one round of translation to another.</text>
</comment>
<protein>
    <recommendedName>
        <fullName evidence="5">Ribosome-recycling factor</fullName>
        <shortName evidence="5">RRF</shortName>
    </recommendedName>
    <alternativeName>
        <fullName evidence="5">Ribosome-releasing factor</fullName>
    </alternativeName>
</protein>
<evidence type="ECO:0000259" key="6">
    <source>
        <dbReference type="Pfam" id="PF01765"/>
    </source>
</evidence>
<dbReference type="AlphaFoldDB" id="A0A0K8PAQ8"/>
<dbReference type="InterPro" id="IPR002661">
    <property type="entry name" value="Ribosome_recyc_fac"/>
</dbReference>
<dbReference type="HAMAP" id="MF_00040">
    <property type="entry name" value="RRF"/>
    <property type="match status" value="1"/>
</dbReference>
<evidence type="ECO:0000256" key="2">
    <source>
        <dbReference type="ARBA" id="ARBA00005912"/>
    </source>
</evidence>
<dbReference type="RefSeq" id="WP_062277145.1">
    <property type="nucleotide sequence ID" value="NZ_DF968179.1"/>
</dbReference>
<evidence type="ECO:0000256" key="4">
    <source>
        <dbReference type="ARBA" id="ARBA00022917"/>
    </source>
</evidence>
<dbReference type="GO" id="GO:0005737">
    <property type="term" value="C:cytoplasm"/>
    <property type="evidence" value="ECO:0007669"/>
    <property type="project" value="UniProtKB-SubCell"/>
</dbReference>
<keyword evidence="3 5" id="KW-0963">Cytoplasm</keyword>
<gene>
    <name evidence="5" type="primary">frr</name>
    <name evidence="7" type="ORF">ATC1_11152</name>
</gene>
<dbReference type="InterPro" id="IPR036191">
    <property type="entry name" value="RRF_sf"/>
</dbReference>
<evidence type="ECO:0000313" key="8">
    <source>
        <dbReference type="Proteomes" id="UP000053370"/>
    </source>
</evidence>
<accession>A0A0K8PAQ8</accession>
<dbReference type="PATRIC" id="fig|1678840.3.peg.181"/>
<feature type="domain" description="Ribosome recycling factor" evidence="6">
    <location>
        <begin position="20"/>
        <end position="183"/>
    </location>
</feature>
<dbReference type="NCBIfam" id="TIGR00496">
    <property type="entry name" value="frr"/>
    <property type="match status" value="1"/>
</dbReference>
<evidence type="ECO:0000256" key="1">
    <source>
        <dbReference type="ARBA" id="ARBA00004496"/>
    </source>
</evidence>
<dbReference type="InterPro" id="IPR023584">
    <property type="entry name" value="Ribosome_recyc_fac_dom"/>
</dbReference>
<sequence length="185" mass="21351">MINEVLDDAENRMKSAIKVLEDDLEGIRTGRATPTLVEKLIVEYYGMPTPFNQVSTISIPDARTILIRPFESSLIKAMEKSIQASELGLTPSNDGKSIRLMLPPLTEERRRDLMKVVNNRLEDARVAIRNIRRDVIKDIKDFEKEKMISEDDRKKGEEKIQKLIDQYIAQIDEVGRHKEKEIMEV</sequence>
<evidence type="ECO:0000256" key="3">
    <source>
        <dbReference type="ARBA" id="ARBA00022490"/>
    </source>
</evidence>
<dbReference type="EMBL" id="DF968179">
    <property type="protein sequence ID" value="GAP39230.1"/>
    <property type="molecule type" value="Genomic_DNA"/>
</dbReference>
<organism evidence="7">
    <name type="scientific">Flexilinea flocculi</name>
    <dbReference type="NCBI Taxonomy" id="1678840"/>
    <lineage>
        <taxon>Bacteria</taxon>
        <taxon>Bacillati</taxon>
        <taxon>Chloroflexota</taxon>
        <taxon>Anaerolineae</taxon>
        <taxon>Anaerolineales</taxon>
        <taxon>Anaerolineaceae</taxon>
        <taxon>Flexilinea</taxon>
    </lineage>
</organism>
<dbReference type="Pfam" id="PF01765">
    <property type="entry name" value="RRF"/>
    <property type="match status" value="1"/>
</dbReference>
<evidence type="ECO:0000256" key="5">
    <source>
        <dbReference type="HAMAP-Rule" id="MF_00040"/>
    </source>
</evidence>
<dbReference type="Gene3D" id="1.10.132.20">
    <property type="entry name" value="Ribosome-recycling factor"/>
    <property type="match status" value="1"/>
</dbReference>
<dbReference type="Proteomes" id="UP000053370">
    <property type="component" value="Unassembled WGS sequence"/>
</dbReference>
<keyword evidence="8" id="KW-1185">Reference proteome</keyword>
<reference evidence="7" key="1">
    <citation type="journal article" date="2015" name="Genome Announc.">
        <title>Draft Genome Sequence of Anaerolineae Strain TC1, a Novel Isolate from a Methanogenic Wastewater Treatment System.</title>
        <authorList>
            <person name="Matsuura N."/>
            <person name="Tourlousse D.M."/>
            <person name="Sun L."/>
            <person name="Toyonaga M."/>
            <person name="Kuroda K."/>
            <person name="Ohashi A."/>
            <person name="Cruz R."/>
            <person name="Yamaguchi T."/>
            <person name="Sekiguchi Y."/>
        </authorList>
    </citation>
    <scope>NUCLEOTIDE SEQUENCE [LARGE SCALE GENOMIC DNA]</scope>
    <source>
        <strain evidence="7">TC1</strain>
    </source>
</reference>
<comment type="similarity">
    <text evidence="2 5">Belongs to the RRF family.</text>
</comment>